<dbReference type="Pfam" id="PF10972">
    <property type="entry name" value="CsiV"/>
    <property type="match status" value="1"/>
</dbReference>
<organism evidence="2 3">
    <name type="scientific">Pseudidiomarina piscicola</name>
    <dbReference type="NCBI Taxonomy" id="2614830"/>
    <lineage>
        <taxon>Bacteria</taxon>
        <taxon>Pseudomonadati</taxon>
        <taxon>Pseudomonadota</taxon>
        <taxon>Gammaproteobacteria</taxon>
        <taxon>Alteromonadales</taxon>
        <taxon>Idiomarinaceae</taxon>
        <taxon>Pseudidiomarina</taxon>
    </lineage>
</organism>
<gene>
    <name evidence="2" type="ORF">PSI9734_00818</name>
</gene>
<dbReference type="AlphaFoldDB" id="A0A6S6WKJ8"/>
<evidence type="ECO:0000256" key="1">
    <source>
        <dbReference type="SAM" id="SignalP"/>
    </source>
</evidence>
<sequence>MARDSLWQHITKVSKSALVIAALVSGPGALAQDDYDTWRWFEIEVLVFKHTSNQAEVESFNSQGPSAPSTVSYDPLPSYYVPDSRAAVRDLPECDVPTVIPTFSRDSLWCVRPWELSDWLPMNWHQPAQALAQLEVAPATVISGPGGPVQEAFGPYLAPAEQHELSEMREQIVRRGVGEPLLHMSWYQPVFEKGQNRHVRLFGGRNFGKDYAPSGYPYAAETSEFESLQDNGTKPAPDVSIKERLTQLIELQQQGELQFTARTEDQPLAPPLKIEQPPQPEPVWELDGSLHVYLVGNYLHIASDLELRQPQMTMWQPAELTAQADQALQGVTSGSFLRSFKLQQLRRVISHETHYFDHPKLGFAIQIRRTPLSARRY</sequence>
<dbReference type="Proteomes" id="UP000481517">
    <property type="component" value="Unassembled WGS sequence"/>
</dbReference>
<proteinExistence type="predicted"/>
<evidence type="ECO:0000313" key="2">
    <source>
        <dbReference type="EMBL" id="CAB0150264.1"/>
    </source>
</evidence>
<feature type="signal peptide" evidence="1">
    <location>
        <begin position="1"/>
        <end position="31"/>
    </location>
</feature>
<evidence type="ECO:0000313" key="3">
    <source>
        <dbReference type="Proteomes" id="UP000481517"/>
    </source>
</evidence>
<name>A0A6S6WKJ8_9GAMM</name>
<feature type="chain" id="PRO_5028859934" evidence="1">
    <location>
        <begin position="32"/>
        <end position="377"/>
    </location>
</feature>
<dbReference type="RefSeq" id="WP_173919813.1">
    <property type="nucleotide sequence ID" value="NZ_CADCXY010000001.1"/>
</dbReference>
<protein>
    <submittedName>
        <fullName evidence="2">Uncharacterized protein</fullName>
    </submittedName>
</protein>
<keyword evidence="3" id="KW-1185">Reference proteome</keyword>
<reference evidence="2 3" key="1">
    <citation type="submission" date="2020-02" db="EMBL/GenBank/DDBJ databases">
        <authorList>
            <person name="Rodrigo-Torres L."/>
            <person name="Arahal R. D."/>
            <person name="Lucena T."/>
        </authorList>
    </citation>
    <scope>NUCLEOTIDE SEQUENCE [LARGE SCALE GENOMIC DNA]</scope>
    <source>
        <strain evidence="2 3">CECT 9734</strain>
    </source>
</reference>
<dbReference type="InterPro" id="IPR021241">
    <property type="entry name" value="CsiV"/>
</dbReference>
<keyword evidence="1" id="KW-0732">Signal</keyword>
<dbReference type="EMBL" id="CADCXY010000001">
    <property type="protein sequence ID" value="CAB0150264.1"/>
    <property type="molecule type" value="Genomic_DNA"/>
</dbReference>
<accession>A0A6S6WKJ8</accession>